<keyword evidence="2" id="KW-1015">Disulfide bond</keyword>
<evidence type="ECO:0000256" key="4">
    <source>
        <dbReference type="SAM" id="SignalP"/>
    </source>
</evidence>
<sequence>MGTILFRLSLLILCFCCLKLNPCSGADRITATQSLSGDQTIVSAGGAFELGFFMPGKSENYYIGIWYKQVSPRTVVWVANRGSPVSNKFSSELRVSLNGCLALYNSSNVEIWSNRVSSAPHHSVQVVLLDDGNLVQLPNGSSPFPPNPPLWQSFDEPGDTWIPGSKIGFNKVTQRDISLTSWRNIEDPAPGPFLLKLGSNRSIELWKYYWPGHEWQRTLNFMNQFSYFDNQSETCLTYSQHKGSLISRYVLDPGGQIQLLSWQEFTKRWLVIWRQPAFLYEIDRYCGPYGSFTGESGSSPCRCLTGFVPASQVDYGSGAFYGGCYRSSPLRCDKTDRFWPIPVVRLPDNARISAAGSSKECETSCLSSCSCTAFSYNGTECSVWYVDLLNMRQDVPSGQTICINLAAEEFPSSNHKKWIDVSCVMNQLLPITRVIGRRLCWILYNYLTRPLKRKPTYGLEVCTCPPYHVLEDNG</sequence>
<keyword evidence="8" id="KW-1185">Reference proteome</keyword>
<name>A0AAV0NJS5_9ROSI</name>
<feature type="domain" description="Apple" evidence="6">
    <location>
        <begin position="332"/>
        <end position="402"/>
    </location>
</feature>
<dbReference type="SMART" id="SM00108">
    <property type="entry name" value="B_lectin"/>
    <property type="match status" value="1"/>
</dbReference>
<protein>
    <submittedName>
        <fullName evidence="7">Uncharacterized protein</fullName>
    </submittedName>
</protein>
<feature type="chain" id="PRO_5043404279" evidence="4">
    <location>
        <begin position="26"/>
        <end position="474"/>
    </location>
</feature>
<dbReference type="SUPFAM" id="SSF51110">
    <property type="entry name" value="alpha-D-mannose-specific plant lectins"/>
    <property type="match status" value="1"/>
</dbReference>
<evidence type="ECO:0000313" key="8">
    <source>
        <dbReference type="Proteomes" id="UP001154282"/>
    </source>
</evidence>
<keyword evidence="1 4" id="KW-0732">Signal</keyword>
<reference evidence="7" key="1">
    <citation type="submission" date="2022-08" db="EMBL/GenBank/DDBJ databases">
        <authorList>
            <person name="Gutierrez-Valencia J."/>
        </authorList>
    </citation>
    <scope>NUCLEOTIDE SEQUENCE</scope>
</reference>
<proteinExistence type="predicted"/>
<evidence type="ECO:0000256" key="2">
    <source>
        <dbReference type="ARBA" id="ARBA00023157"/>
    </source>
</evidence>
<dbReference type="PROSITE" id="PS50948">
    <property type="entry name" value="PAN"/>
    <property type="match status" value="1"/>
</dbReference>
<organism evidence="7 8">
    <name type="scientific">Linum tenue</name>
    <dbReference type="NCBI Taxonomy" id="586396"/>
    <lineage>
        <taxon>Eukaryota</taxon>
        <taxon>Viridiplantae</taxon>
        <taxon>Streptophyta</taxon>
        <taxon>Embryophyta</taxon>
        <taxon>Tracheophyta</taxon>
        <taxon>Spermatophyta</taxon>
        <taxon>Magnoliopsida</taxon>
        <taxon>eudicotyledons</taxon>
        <taxon>Gunneridae</taxon>
        <taxon>Pentapetalae</taxon>
        <taxon>rosids</taxon>
        <taxon>fabids</taxon>
        <taxon>Malpighiales</taxon>
        <taxon>Linaceae</taxon>
        <taxon>Linum</taxon>
    </lineage>
</organism>
<dbReference type="Proteomes" id="UP001154282">
    <property type="component" value="Unassembled WGS sequence"/>
</dbReference>
<dbReference type="GO" id="GO:0048544">
    <property type="term" value="P:recognition of pollen"/>
    <property type="evidence" value="ECO:0007669"/>
    <property type="project" value="InterPro"/>
</dbReference>
<dbReference type="Pfam" id="PF00954">
    <property type="entry name" value="S_locus_glycop"/>
    <property type="match status" value="1"/>
</dbReference>
<evidence type="ECO:0000259" key="5">
    <source>
        <dbReference type="PROSITE" id="PS50927"/>
    </source>
</evidence>
<dbReference type="SMART" id="SM00473">
    <property type="entry name" value="PAN_AP"/>
    <property type="match status" value="1"/>
</dbReference>
<dbReference type="AlphaFoldDB" id="A0AAV0NJS5"/>
<dbReference type="CDD" id="cd00028">
    <property type="entry name" value="B_lectin"/>
    <property type="match status" value="1"/>
</dbReference>
<dbReference type="PANTHER" id="PTHR32444:SF247">
    <property type="entry name" value="OS01G0958200 PROTEIN"/>
    <property type="match status" value="1"/>
</dbReference>
<keyword evidence="3" id="KW-0325">Glycoprotein</keyword>
<dbReference type="EMBL" id="CAMGYJ010000008">
    <property type="protein sequence ID" value="CAI0458820.1"/>
    <property type="molecule type" value="Genomic_DNA"/>
</dbReference>
<feature type="domain" description="Bulb-type lectin" evidence="5">
    <location>
        <begin position="26"/>
        <end position="149"/>
    </location>
</feature>
<evidence type="ECO:0000313" key="7">
    <source>
        <dbReference type="EMBL" id="CAI0458820.1"/>
    </source>
</evidence>
<accession>A0AAV0NJS5</accession>
<comment type="caution">
    <text evidence="7">The sequence shown here is derived from an EMBL/GenBank/DDBJ whole genome shotgun (WGS) entry which is preliminary data.</text>
</comment>
<feature type="signal peptide" evidence="4">
    <location>
        <begin position="1"/>
        <end position="25"/>
    </location>
</feature>
<dbReference type="PROSITE" id="PS50927">
    <property type="entry name" value="BULB_LECTIN"/>
    <property type="match status" value="1"/>
</dbReference>
<dbReference type="Gene3D" id="2.90.10.10">
    <property type="entry name" value="Bulb-type lectin domain"/>
    <property type="match status" value="1"/>
</dbReference>
<gene>
    <name evidence="7" type="ORF">LITE_LOCUS33712</name>
</gene>
<dbReference type="Pfam" id="PF01453">
    <property type="entry name" value="B_lectin"/>
    <property type="match status" value="1"/>
</dbReference>
<evidence type="ECO:0000256" key="3">
    <source>
        <dbReference type="ARBA" id="ARBA00023180"/>
    </source>
</evidence>
<dbReference type="PANTHER" id="PTHR32444">
    <property type="entry name" value="BULB-TYPE LECTIN DOMAIN-CONTAINING PROTEIN"/>
    <property type="match status" value="1"/>
</dbReference>
<dbReference type="Pfam" id="PF08276">
    <property type="entry name" value="PAN_2"/>
    <property type="match status" value="1"/>
</dbReference>
<evidence type="ECO:0000259" key="6">
    <source>
        <dbReference type="PROSITE" id="PS50948"/>
    </source>
</evidence>
<dbReference type="InterPro" id="IPR036426">
    <property type="entry name" value="Bulb-type_lectin_dom_sf"/>
</dbReference>
<dbReference type="InterPro" id="IPR001480">
    <property type="entry name" value="Bulb-type_lectin_dom"/>
</dbReference>
<evidence type="ECO:0000256" key="1">
    <source>
        <dbReference type="ARBA" id="ARBA00022729"/>
    </source>
</evidence>
<dbReference type="CDD" id="cd01098">
    <property type="entry name" value="PAN_AP_plant"/>
    <property type="match status" value="1"/>
</dbReference>
<dbReference type="InterPro" id="IPR000858">
    <property type="entry name" value="S_locus_glycoprot_dom"/>
</dbReference>
<dbReference type="InterPro" id="IPR003609">
    <property type="entry name" value="Pan_app"/>
</dbReference>